<dbReference type="Proteomes" id="UP000006251">
    <property type="component" value="Unassembled WGS sequence"/>
</dbReference>
<feature type="region of interest" description="Disordered" evidence="1">
    <location>
        <begin position="38"/>
        <end position="63"/>
    </location>
</feature>
<keyword evidence="3" id="KW-1185">Reference proteome</keyword>
<comment type="caution">
    <text evidence="2">The sequence shown here is derived from an EMBL/GenBank/DDBJ whole genome shotgun (WGS) entry which is preliminary data.</text>
</comment>
<sequence>MLLRPTFGPENNPWFNHTRGRGDYYQEKSLKRALEMLKQNNNHNQKDKPNDSVEPDIDDVTKK</sequence>
<dbReference type="EMBL" id="BAEQ01000046">
    <property type="protein sequence ID" value="GAC29552.1"/>
    <property type="molecule type" value="Genomic_DNA"/>
</dbReference>
<reference evidence="3" key="1">
    <citation type="journal article" date="2014" name="Environ. Microbiol.">
        <title>Comparative genomics of the marine bacterial genus Glaciecola reveals the high degree of genomic diversity and genomic characteristic for cold adaptation.</title>
        <authorList>
            <person name="Qin Q.L."/>
            <person name="Xie B.B."/>
            <person name="Yu Y."/>
            <person name="Shu Y.L."/>
            <person name="Rong J.C."/>
            <person name="Zhang Y.J."/>
            <person name="Zhao D.L."/>
            <person name="Chen X.L."/>
            <person name="Zhang X.Y."/>
            <person name="Chen B."/>
            <person name="Zhou B.C."/>
            <person name="Zhang Y.Z."/>
        </authorList>
    </citation>
    <scope>NUCLEOTIDE SEQUENCE [LARGE SCALE GENOMIC DNA]</scope>
    <source>
        <strain evidence="3">ACAM 615</strain>
    </source>
</reference>
<evidence type="ECO:0000313" key="2">
    <source>
        <dbReference type="EMBL" id="GAC29552.1"/>
    </source>
</evidence>
<organism evidence="2 3">
    <name type="scientific">Brumicola pallidula DSM 14239 = ACAM 615</name>
    <dbReference type="NCBI Taxonomy" id="1121922"/>
    <lineage>
        <taxon>Bacteria</taxon>
        <taxon>Pseudomonadati</taxon>
        <taxon>Pseudomonadota</taxon>
        <taxon>Gammaproteobacteria</taxon>
        <taxon>Alteromonadales</taxon>
        <taxon>Alteromonadaceae</taxon>
        <taxon>Brumicola</taxon>
    </lineage>
</organism>
<proteinExistence type="predicted"/>
<evidence type="ECO:0000256" key="1">
    <source>
        <dbReference type="SAM" id="MobiDB-lite"/>
    </source>
</evidence>
<feature type="region of interest" description="Disordered" evidence="1">
    <location>
        <begin position="1"/>
        <end position="21"/>
    </location>
</feature>
<gene>
    <name evidence="2" type="ORF">GPAL_2701</name>
</gene>
<feature type="compositionally biased region" description="Acidic residues" evidence="1">
    <location>
        <begin position="53"/>
        <end position="63"/>
    </location>
</feature>
<evidence type="ECO:0000313" key="3">
    <source>
        <dbReference type="Proteomes" id="UP000006251"/>
    </source>
</evidence>
<accession>K6ZGS6</accession>
<name>K6ZGS6_9ALTE</name>
<protein>
    <submittedName>
        <fullName evidence="2">Uncharacterized protein</fullName>
    </submittedName>
</protein>
<dbReference type="AlphaFoldDB" id="K6ZGS6"/>
<dbReference type="RefSeq" id="WP_006012676.1">
    <property type="nucleotide sequence ID" value="NZ_AUAV01000027.1"/>
</dbReference>